<evidence type="ECO:0000256" key="3">
    <source>
        <dbReference type="SAM" id="MobiDB-lite"/>
    </source>
</evidence>
<gene>
    <name evidence="4" type="ORF">IQ217_14695</name>
</gene>
<evidence type="ECO:0000313" key="5">
    <source>
        <dbReference type="Proteomes" id="UP000658720"/>
    </source>
</evidence>
<proteinExistence type="predicted"/>
<dbReference type="PANTHER" id="PTHR43800:SF1">
    <property type="entry name" value="PEPTIDYL-LYSINE N-ACETYLTRANSFERASE YJAB"/>
    <property type="match status" value="1"/>
</dbReference>
<dbReference type="EMBL" id="JADEVV010000047">
    <property type="protein sequence ID" value="MBE9255066.1"/>
    <property type="molecule type" value="Genomic_DNA"/>
</dbReference>
<sequence length="403" mass="46171">MVTLNETDLLVVRGVQFRDLENLDKLTDQQGAMSGSSLAGRLPQNLFWYGMLRALGCFPNPLQHLFHCFVAEQKPQGTIGGFVQVTPFNTSRSTWKIEQLSVQAQAIQPELVTDPKGMGSQLLRYCFQNVWEARTWVLDVDVNDKNILALYRQNGFQPLAQITHWSLSAELLTSLAQNDPDLPNLLPVSNADAALLCQLDCVSMPPLMRQVFDRHVADFKRRFLSSLLNRWQNWYTHQEEVSGYVFEPQRKAAIAYFKLTLSTDGQQAHQAELTVHPAYTWLYPKLLVKMAQLVQGLPPQALMLESADYQHEREEYLEQLGAQRQQHRLLMSRSVWHKLKETKPERLQLSEVLQGLQPLPRTPIPSRMSLLNLPLKSQKDRPDNQDKQVNLGHEDLPENGHHI</sequence>
<reference evidence="4 5" key="1">
    <citation type="submission" date="2020-10" db="EMBL/GenBank/DDBJ databases">
        <authorList>
            <person name="Castelo-Branco R."/>
            <person name="Eusebio N."/>
            <person name="Adriana R."/>
            <person name="Vieira A."/>
            <person name="Brugerolle De Fraissinette N."/>
            <person name="Rezende De Castro R."/>
            <person name="Schneider M.P."/>
            <person name="Vasconcelos V."/>
            <person name="Leao P.N."/>
        </authorList>
    </citation>
    <scope>NUCLEOTIDE SEQUENCE [LARGE SCALE GENOMIC DNA]</scope>
    <source>
        <strain evidence="4 5">LEGE 00031</strain>
    </source>
</reference>
<protein>
    <submittedName>
        <fullName evidence="4">GNAT family N-acetyltransferase</fullName>
    </submittedName>
</protein>
<evidence type="ECO:0000256" key="1">
    <source>
        <dbReference type="ARBA" id="ARBA00022679"/>
    </source>
</evidence>
<keyword evidence="1" id="KW-0808">Transferase</keyword>
<evidence type="ECO:0000256" key="2">
    <source>
        <dbReference type="ARBA" id="ARBA00023315"/>
    </source>
</evidence>
<dbReference type="PANTHER" id="PTHR43800">
    <property type="entry name" value="PEPTIDYL-LYSINE N-ACETYLTRANSFERASE YJAB"/>
    <property type="match status" value="1"/>
</dbReference>
<evidence type="ECO:0000313" key="4">
    <source>
        <dbReference type="EMBL" id="MBE9255066.1"/>
    </source>
</evidence>
<feature type="region of interest" description="Disordered" evidence="3">
    <location>
        <begin position="374"/>
        <end position="403"/>
    </location>
</feature>
<accession>A0ABR9VXT4</accession>
<keyword evidence="2" id="KW-0012">Acyltransferase</keyword>
<dbReference type="SUPFAM" id="SSF55729">
    <property type="entry name" value="Acyl-CoA N-acyltransferases (Nat)"/>
    <property type="match status" value="1"/>
</dbReference>
<keyword evidence="5" id="KW-1185">Reference proteome</keyword>
<dbReference type="RefSeq" id="WP_194020521.1">
    <property type="nucleotide sequence ID" value="NZ_JADEVV010000047.1"/>
</dbReference>
<comment type="caution">
    <text evidence="4">The sequence shown here is derived from an EMBL/GenBank/DDBJ whole genome shotgun (WGS) entry which is preliminary data.</text>
</comment>
<dbReference type="Proteomes" id="UP000658720">
    <property type="component" value="Unassembled WGS sequence"/>
</dbReference>
<dbReference type="Gene3D" id="3.40.630.30">
    <property type="match status" value="1"/>
</dbReference>
<dbReference type="InterPro" id="IPR016181">
    <property type="entry name" value="Acyl_CoA_acyltransferase"/>
</dbReference>
<name>A0ABR9VXT4_9SYNC</name>
<feature type="compositionally biased region" description="Basic and acidic residues" evidence="3">
    <location>
        <begin position="377"/>
        <end position="403"/>
    </location>
</feature>
<organism evidence="4 5">
    <name type="scientific">Synechocystis salina LEGE 00031</name>
    <dbReference type="NCBI Taxonomy" id="1828736"/>
    <lineage>
        <taxon>Bacteria</taxon>
        <taxon>Bacillati</taxon>
        <taxon>Cyanobacteriota</taxon>
        <taxon>Cyanophyceae</taxon>
        <taxon>Synechococcales</taxon>
        <taxon>Merismopediaceae</taxon>
        <taxon>Synechocystis</taxon>
    </lineage>
</organism>